<keyword evidence="2" id="KW-1185">Reference proteome</keyword>
<dbReference type="EMBL" id="JABTEG010000004">
    <property type="protein sequence ID" value="KAG4305106.1"/>
    <property type="molecule type" value="Genomic_DNA"/>
</dbReference>
<evidence type="ECO:0000313" key="1">
    <source>
        <dbReference type="EMBL" id="KAG4305106.1"/>
    </source>
</evidence>
<gene>
    <name evidence="1" type="ORF">PORY_001276</name>
</gene>
<comment type="caution">
    <text evidence="1">The sequence shown here is derived from an EMBL/GenBank/DDBJ whole genome shotgun (WGS) entry which is preliminary data.</text>
</comment>
<reference evidence="1 2" key="1">
    <citation type="journal article" date="2021" name="Commun. Biol.">
        <title>Genomic insights into the host specific adaptation of the Pneumocystis genus.</title>
        <authorList>
            <person name="Cisse O.H."/>
            <person name="Ma L."/>
            <person name="Dekker J.P."/>
            <person name="Khil P.P."/>
            <person name="Youn J.-H."/>
            <person name="Brenchley J.M."/>
            <person name="Blair R."/>
            <person name="Pahar B."/>
            <person name="Chabe M."/>
            <person name="Van Rompay K.K.A."/>
            <person name="Keesler R."/>
            <person name="Sukura A."/>
            <person name="Hirsch V."/>
            <person name="Kutty G."/>
            <person name="Liu Y."/>
            <person name="Peng L."/>
            <person name="Chen J."/>
            <person name="Song J."/>
            <person name="Weissenbacher-Lang C."/>
            <person name="Xu J."/>
            <person name="Upham N.S."/>
            <person name="Stajich J.E."/>
            <person name="Cuomo C.A."/>
            <person name="Cushion M.T."/>
            <person name="Kovacs J.A."/>
        </authorList>
    </citation>
    <scope>NUCLEOTIDE SEQUENCE [LARGE SCALE GENOMIC DNA]</scope>
    <source>
        <strain evidence="1 2">RABM</strain>
    </source>
</reference>
<sequence>MEQRLSTFPPPELTKYSLFKTYGFLYSVYTDLLLSQLWLELKIHHLPSNKLIIQGTSPQNNKTFYVYPCSLEEHVSVKSFYQLYDELQNILEENKHTLLLGIVNSDSTIVYYKISNDLVKPRKNNDD</sequence>
<evidence type="ECO:0000313" key="2">
    <source>
        <dbReference type="Proteomes" id="UP000768646"/>
    </source>
</evidence>
<name>A0ACB7CBV9_9ASCO</name>
<organism evidence="1 2">
    <name type="scientific">Pneumocystis oryctolagi</name>
    <dbReference type="NCBI Taxonomy" id="42067"/>
    <lineage>
        <taxon>Eukaryota</taxon>
        <taxon>Fungi</taxon>
        <taxon>Dikarya</taxon>
        <taxon>Ascomycota</taxon>
        <taxon>Taphrinomycotina</taxon>
        <taxon>Pneumocystomycetes</taxon>
        <taxon>Pneumocystaceae</taxon>
        <taxon>Pneumocystis</taxon>
    </lineage>
</organism>
<accession>A0ACB7CBV9</accession>
<dbReference type="Proteomes" id="UP000768646">
    <property type="component" value="Unassembled WGS sequence"/>
</dbReference>
<proteinExistence type="predicted"/>
<protein>
    <submittedName>
        <fullName evidence="1">Uncharacterized protein</fullName>
    </submittedName>
</protein>